<dbReference type="AlphaFoldDB" id="X8CI80"/>
<comment type="caution">
    <text evidence="1">The sequence shown here is derived from an EMBL/GenBank/DDBJ whole genome shotgun (WGS) entry which is preliminary data.</text>
</comment>
<organism evidence="1 2">
    <name type="scientific">Mycobacterium intracellulare 1956</name>
    <dbReference type="NCBI Taxonomy" id="1299331"/>
    <lineage>
        <taxon>Bacteria</taxon>
        <taxon>Bacillati</taxon>
        <taxon>Actinomycetota</taxon>
        <taxon>Actinomycetes</taxon>
        <taxon>Mycobacteriales</taxon>
        <taxon>Mycobacteriaceae</taxon>
        <taxon>Mycobacterium</taxon>
        <taxon>Mycobacterium avium complex (MAC)</taxon>
    </lineage>
</organism>
<reference evidence="1 2" key="1">
    <citation type="submission" date="2013-12" db="EMBL/GenBank/DDBJ databases">
        <authorList>
            <person name="Zelazny A."/>
            <person name="Olivier K."/>
            <person name="Holland S."/>
            <person name="Lenaerts A."/>
            <person name="Ordway D."/>
            <person name="DeGroote M.A."/>
            <person name="Parker T."/>
            <person name="Sizemore C."/>
            <person name="Tallon L.J."/>
            <person name="Sadzewicz L.K."/>
            <person name="Sengamalay N."/>
            <person name="Fraser C.M."/>
            <person name="Hine E."/>
            <person name="Shefchek K.A."/>
            <person name="Das S.P."/>
            <person name="Tettelin H."/>
        </authorList>
    </citation>
    <scope>NUCLEOTIDE SEQUENCE [LARGE SCALE GENOMIC DNA]</scope>
    <source>
        <strain evidence="1 2">1956</strain>
    </source>
</reference>
<sequence length="39" mass="4479">MNLFTEARFSPHVMNEGHRDVAVRVLRLVLDELRSLSVA</sequence>
<name>X8CI80_MYCIT</name>
<protein>
    <submittedName>
        <fullName evidence="1">Uncharacterized protein</fullName>
    </submittedName>
</protein>
<dbReference type="EMBL" id="JAOG01000002">
    <property type="protein sequence ID" value="EUA56092.1"/>
    <property type="molecule type" value="Genomic_DNA"/>
</dbReference>
<dbReference type="Proteomes" id="UP000020825">
    <property type="component" value="Unassembled WGS sequence"/>
</dbReference>
<gene>
    <name evidence="1" type="ORF">I550_4250</name>
</gene>
<evidence type="ECO:0000313" key="1">
    <source>
        <dbReference type="EMBL" id="EUA56092.1"/>
    </source>
</evidence>
<accession>X8CI80</accession>
<evidence type="ECO:0000313" key="2">
    <source>
        <dbReference type="Proteomes" id="UP000020825"/>
    </source>
</evidence>
<dbReference type="PATRIC" id="fig|1299331.3.peg.4148"/>
<proteinExistence type="predicted"/>